<dbReference type="InterPro" id="IPR002322">
    <property type="entry name" value="Cyt_c_III"/>
</dbReference>
<evidence type="ECO:0000313" key="9">
    <source>
        <dbReference type="EMBL" id="EGJ48804.1"/>
    </source>
</evidence>
<evidence type="ECO:0000259" key="8">
    <source>
        <dbReference type="Pfam" id="PF02085"/>
    </source>
</evidence>
<evidence type="ECO:0000256" key="1">
    <source>
        <dbReference type="ARBA" id="ARBA00022448"/>
    </source>
</evidence>
<accession>F3YUC2</accession>
<evidence type="ECO:0000256" key="5">
    <source>
        <dbReference type="ARBA" id="ARBA00023004"/>
    </source>
</evidence>
<feature type="chain" id="PRO_5003304468" evidence="7">
    <location>
        <begin position="25"/>
        <end position="127"/>
    </location>
</feature>
<feature type="binding site" description="axial binding residue" evidence="6">
    <location>
        <position position="123"/>
    </location>
    <ligand>
        <name>heme c</name>
        <dbReference type="ChEBI" id="CHEBI:61717"/>
        <label>1</label>
    </ligand>
    <ligandPart>
        <name>Fe</name>
        <dbReference type="ChEBI" id="CHEBI:18248"/>
    </ligandPart>
</feature>
<evidence type="ECO:0000256" key="4">
    <source>
        <dbReference type="ARBA" id="ARBA00022982"/>
    </source>
</evidence>
<evidence type="ECO:0000256" key="3">
    <source>
        <dbReference type="ARBA" id="ARBA00022723"/>
    </source>
</evidence>
<proteinExistence type="predicted"/>
<dbReference type="InterPro" id="IPR036280">
    <property type="entry name" value="Multihaem_cyt_sf"/>
</dbReference>
<keyword evidence="7" id="KW-0732">Signal</keyword>
<name>F3YUC2_DESAF</name>
<feature type="binding site" description="axial binding residue" evidence="6">
    <location>
        <position position="51"/>
    </location>
    <ligand>
        <name>heme c</name>
        <dbReference type="ChEBI" id="CHEBI:61717"/>
        <label>1</label>
    </ligand>
    <ligandPart>
        <name>Fe</name>
        <dbReference type="ChEBI" id="CHEBI:18248"/>
    </ligandPart>
</feature>
<dbReference type="InterPro" id="IPR020942">
    <property type="entry name" value="Cyt_c_III_dom"/>
</dbReference>
<dbReference type="PRINTS" id="PR00609">
    <property type="entry name" value="CYTOCHROMEC3"/>
</dbReference>
<feature type="binding site" description="axial binding residue" evidence="6">
    <location>
        <position position="48"/>
    </location>
    <ligand>
        <name>heme c</name>
        <dbReference type="ChEBI" id="CHEBI:61717"/>
        <label>1</label>
    </ligand>
    <ligandPart>
        <name>Fe</name>
        <dbReference type="ChEBI" id="CHEBI:18248"/>
    </ligandPart>
</feature>
<dbReference type="GO" id="GO:0046872">
    <property type="term" value="F:metal ion binding"/>
    <property type="evidence" value="ECO:0007669"/>
    <property type="project" value="UniProtKB-KW"/>
</dbReference>
<dbReference type="EMBL" id="CP003221">
    <property type="protein sequence ID" value="EGJ48804.1"/>
    <property type="molecule type" value="Genomic_DNA"/>
</dbReference>
<evidence type="ECO:0000256" key="6">
    <source>
        <dbReference type="PIRSR" id="PIRSR602322-1"/>
    </source>
</evidence>
<feature type="binding site" description="axial binding residue" evidence="6">
    <location>
        <position position="63"/>
    </location>
    <ligand>
        <name>heme c</name>
        <dbReference type="ChEBI" id="CHEBI:61717"/>
        <label>1</label>
    </ligand>
    <ligandPart>
        <name>Fe</name>
        <dbReference type="ChEBI" id="CHEBI:18248"/>
    </ligandPart>
</feature>
<organism evidence="9 10">
    <name type="scientific">Desulfocurvibacter africanus subsp. africanus str. Walvis Bay</name>
    <dbReference type="NCBI Taxonomy" id="690850"/>
    <lineage>
        <taxon>Bacteria</taxon>
        <taxon>Pseudomonadati</taxon>
        <taxon>Thermodesulfobacteriota</taxon>
        <taxon>Desulfovibrionia</taxon>
        <taxon>Desulfovibrionales</taxon>
        <taxon>Desulfovibrionaceae</taxon>
        <taxon>Desulfocurvibacter</taxon>
    </lineage>
</organism>
<comment type="cofactor">
    <cofactor evidence="6">
        <name>heme c</name>
        <dbReference type="ChEBI" id="CHEBI:61717"/>
    </cofactor>
    <text evidence="6">Binds 4 heme c groups covalently per monomer.</text>
</comment>
<dbReference type="RefSeq" id="WP_014258651.1">
    <property type="nucleotide sequence ID" value="NC_016629.1"/>
</dbReference>
<reference evidence="9 10" key="1">
    <citation type="journal article" date="2011" name="J. Bacteriol.">
        <title>Genome sequence of the mercury-methylating and pleomorphic Desulfovibrio africanus Strain Walvis Bay.</title>
        <authorList>
            <person name="Brown S.D."/>
            <person name="Wall J.D."/>
            <person name="Kucken A.M."/>
            <person name="Gilmour C.C."/>
            <person name="Podar M."/>
            <person name="Brandt C.C."/>
            <person name="Teshima H."/>
            <person name="Detter J.C."/>
            <person name="Han C.S."/>
            <person name="Land M.L."/>
            <person name="Lucas S."/>
            <person name="Han J."/>
            <person name="Pennacchio L."/>
            <person name="Nolan M."/>
            <person name="Pitluck S."/>
            <person name="Woyke T."/>
            <person name="Goodwin L."/>
            <person name="Palumbo A.V."/>
            <person name="Elias D.A."/>
        </authorList>
    </citation>
    <scope>NUCLEOTIDE SEQUENCE [LARGE SCALE GENOMIC DNA]</scope>
    <source>
        <strain evidence="9 10">Walvis Bay</strain>
    </source>
</reference>
<dbReference type="KEGG" id="daf:Desaf_0450"/>
<feature type="binding site" description="axial binding residue" evidence="6">
    <location>
        <position position="65"/>
    </location>
    <ligand>
        <name>heme c</name>
        <dbReference type="ChEBI" id="CHEBI:61717"/>
        <label>1</label>
    </ligand>
    <ligandPart>
        <name>Fe</name>
        <dbReference type="ChEBI" id="CHEBI:18248"/>
    </ligandPart>
</feature>
<dbReference type="Pfam" id="PF02085">
    <property type="entry name" value="Cytochrom_CIII"/>
    <property type="match status" value="1"/>
</dbReference>
<gene>
    <name evidence="9" type="ORF">Desaf_0450</name>
</gene>
<feature type="binding site" description="axial binding residue" evidence="6">
    <location>
        <position position="110"/>
    </location>
    <ligand>
        <name>heme c</name>
        <dbReference type="ChEBI" id="CHEBI:61717"/>
        <label>1</label>
    </ligand>
    <ligandPart>
        <name>Fe</name>
        <dbReference type="ChEBI" id="CHEBI:18248"/>
    </ligandPart>
</feature>
<feature type="binding site" description="axial binding residue" evidence="6">
    <location>
        <position position="60"/>
    </location>
    <ligand>
        <name>heme c</name>
        <dbReference type="ChEBI" id="CHEBI:61717"/>
        <label>1</label>
    </ligand>
    <ligandPart>
        <name>Fe</name>
        <dbReference type="ChEBI" id="CHEBI:18248"/>
    </ligandPart>
</feature>
<dbReference type="HOGENOM" id="CLU_125874_4_0_7"/>
<keyword evidence="3 6" id="KW-0479">Metal-binding</keyword>
<feature type="binding site" description="axial binding residue" evidence="6">
    <location>
        <position position="124"/>
    </location>
    <ligand>
        <name>heme c</name>
        <dbReference type="ChEBI" id="CHEBI:61717"/>
        <label>1</label>
    </ligand>
    <ligandPart>
        <name>Fe</name>
        <dbReference type="ChEBI" id="CHEBI:18248"/>
    </ligandPart>
</feature>
<sequence precursor="true">MFKHTLIALTLLAAATLFSLPAFSQEDMTHVPTDAFGKLERPAAVFNHDEHNEKAGIESCNACHHVWVNGVLAEDEDSVGTPCSDCHALEQDGDTPGLQDAYHQQCWGCHEKQAKGPVMCGECHVKS</sequence>
<dbReference type="GO" id="GO:0020037">
    <property type="term" value="F:heme binding"/>
    <property type="evidence" value="ECO:0007669"/>
    <property type="project" value="InterPro"/>
</dbReference>
<feature type="binding site" description="axial binding residue" evidence="6">
    <location>
        <position position="109"/>
    </location>
    <ligand>
        <name>heme c</name>
        <dbReference type="ChEBI" id="CHEBI:61717"/>
        <label>1</label>
    </ligand>
    <ligandPart>
        <name>Fe</name>
        <dbReference type="ChEBI" id="CHEBI:18248"/>
    </ligandPart>
</feature>
<evidence type="ECO:0000256" key="2">
    <source>
        <dbReference type="ARBA" id="ARBA00022617"/>
    </source>
</evidence>
<dbReference type="AlphaFoldDB" id="F3YUC2"/>
<feature type="signal peptide" evidence="7">
    <location>
        <begin position="1"/>
        <end position="24"/>
    </location>
</feature>
<keyword evidence="4" id="KW-0249">Electron transport</keyword>
<feature type="binding site" description="axial binding residue" evidence="6">
    <location>
        <position position="106"/>
    </location>
    <ligand>
        <name>heme c</name>
        <dbReference type="ChEBI" id="CHEBI:61717"/>
        <label>1</label>
    </ligand>
    <ligandPart>
        <name>Fe</name>
        <dbReference type="ChEBI" id="CHEBI:18248"/>
    </ligandPart>
</feature>
<dbReference type="Proteomes" id="UP000007844">
    <property type="component" value="Chromosome"/>
</dbReference>
<keyword evidence="2 6" id="KW-0349">Heme</keyword>
<feature type="binding site" description="axial binding residue" evidence="6">
    <location>
        <position position="120"/>
    </location>
    <ligand>
        <name>heme c</name>
        <dbReference type="ChEBI" id="CHEBI:61717"/>
        <label>1</label>
    </ligand>
    <ligandPart>
        <name>Fe</name>
        <dbReference type="ChEBI" id="CHEBI:18248"/>
    </ligandPart>
</feature>
<dbReference type="NCBIfam" id="NF045722">
    <property type="entry name" value="c3_cytochr_TmcA"/>
    <property type="match status" value="1"/>
</dbReference>
<dbReference type="GO" id="GO:0009055">
    <property type="term" value="F:electron transfer activity"/>
    <property type="evidence" value="ECO:0007669"/>
    <property type="project" value="InterPro"/>
</dbReference>
<protein>
    <submittedName>
        <fullName evidence="9">Cytochrome c class III</fullName>
    </submittedName>
</protein>
<dbReference type="eggNOG" id="ENOG5032WNJ">
    <property type="taxonomic scope" value="Bacteria"/>
</dbReference>
<keyword evidence="10" id="KW-1185">Reference proteome</keyword>
<dbReference type="STRING" id="690850.Desaf_0450"/>
<dbReference type="CDD" id="cd08168">
    <property type="entry name" value="Cytochrom_C3"/>
    <property type="match status" value="1"/>
</dbReference>
<evidence type="ECO:0000256" key="7">
    <source>
        <dbReference type="SAM" id="SignalP"/>
    </source>
</evidence>
<feature type="domain" description="Class III cytochrome C" evidence="8">
    <location>
        <begin position="26"/>
        <end position="124"/>
    </location>
</feature>
<dbReference type="InterPro" id="IPR054899">
    <property type="entry name" value="c3_cytochr_TmcA"/>
</dbReference>
<evidence type="ECO:0000313" key="10">
    <source>
        <dbReference type="Proteomes" id="UP000007844"/>
    </source>
</evidence>
<feature type="binding site" description="covalent" evidence="6">
    <location>
        <position position="64"/>
    </location>
    <ligand>
        <name>heme c</name>
        <dbReference type="ChEBI" id="CHEBI:61717"/>
        <label>1</label>
    </ligand>
</feature>
<dbReference type="Gene3D" id="3.90.10.10">
    <property type="entry name" value="Cytochrome C3"/>
    <property type="match status" value="1"/>
</dbReference>
<keyword evidence="1" id="KW-0813">Transport</keyword>
<keyword evidence="5 6" id="KW-0408">Iron</keyword>
<dbReference type="SUPFAM" id="SSF48695">
    <property type="entry name" value="Multiheme cytochromes"/>
    <property type="match status" value="1"/>
</dbReference>